<keyword evidence="3" id="KW-1185">Reference proteome</keyword>
<keyword evidence="1" id="KW-0812">Transmembrane</keyword>
<dbReference type="EMBL" id="NMUH01011744">
    <property type="protein sequence ID" value="MQM21886.1"/>
    <property type="molecule type" value="Genomic_DNA"/>
</dbReference>
<dbReference type="AlphaFoldDB" id="A0A843XRG6"/>
<evidence type="ECO:0000256" key="1">
    <source>
        <dbReference type="SAM" id="Phobius"/>
    </source>
</evidence>
<gene>
    <name evidence="2" type="ORF">Taro_054932</name>
</gene>
<evidence type="ECO:0000313" key="2">
    <source>
        <dbReference type="EMBL" id="MQM21886.1"/>
    </source>
</evidence>
<keyword evidence="1" id="KW-0472">Membrane</keyword>
<protein>
    <submittedName>
        <fullName evidence="2">Uncharacterized protein</fullName>
    </submittedName>
</protein>
<dbReference type="OrthoDB" id="757625at2759"/>
<reference evidence="2" key="1">
    <citation type="submission" date="2017-07" db="EMBL/GenBank/DDBJ databases">
        <title>Taro Niue Genome Assembly and Annotation.</title>
        <authorList>
            <person name="Atibalentja N."/>
            <person name="Keating K."/>
            <person name="Fields C.J."/>
        </authorList>
    </citation>
    <scope>NUCLEOTIDE SEQUENCE</scope>
    <source>
        <strain evidence="2">Niue_2</strain>
        <tissue evidence="2">Leaf</tissue>
    </source>
</reference>
<organism evidence="2 3">
    <name type="scientific">Colocasia esculenta</name>
    <name type="common">Wild taro</name>
    <name type="synonym">Arum esculentum</name>
    <dbReference type="NCBI Taxonomy" id="4460"/>
    <lineage>
        <taxon>Eukaryota</taxon>
        <taxon>Viridiplantae</taxon>
        <taxon>Streptophyta</taxon>
        <taxon>Embryophyta</taxon>
        <taxon>Tracheophyta</taxon>
        <taxon>Spermatophyta</taxon>
        <taxon>Magnoliopsida</taxon>
        <taxon>Liliopsida</taxon>
        <taxon>Araceae</taxon>
        <taxon>Aroideae</taxon>
        <taxon>Colocasieae</taxon>
        <taxon>Colocasia</taxon>
    </lineage>
</organism>
<feature type="transmembrane region" description="Helical" evidence="1">
    <location>
        <begin position="21"/>
        <end position="37"/>
    </location>
</feature>
<evidence type="ECO:0000313" key="3">
    <source>
        <dbReference type="Proteomes" id="UP000652761"/>
    </source>
</evidence>
<keyword evidence="1" id="KW-1133">Transmembrane helix</keyword>
<name>A0A843XRG6_COLES</name>
<comment type="caution">
    <text evidence="2">The sequence shown here is derived from an EMBL/GenBank/DDBJ whole genome shotgun (WGS) entry which is preliminary data.</text>
</comment>
<proteinExistence type="predicted"/>
<dbReference type="Proteomes" id="UP000652761">
    <property type="component" value="Unassembled WGS sequence"/>
</dbReference>
<sequence>MAVVTMPVALLRSIMTTAKCAGLRNHLLFILLWHYLYPMQPLNPSFRGTSASIDEGLLSSGRPEDRKKVHIHFLPHCRERDRHAGRDSRNAPWAPPTMIYFLFAMSVFNSAADISREQGKAKEWLRAWVARDDTNKGAAAAEQGKLPQ</sequence>
<feature type="transmembrane region" description="Helical" evidence="1">
    <location>
        <begin position="93"/>
        <end position="112"/>
    </location>
</feature>
<accession>A0A843XRG6</accession>